<feature type="region of interest" description="Disordered" evidence="1">
    <location>
        <begin position="27"/>
        <end position="64"/>
    </location>
</feature>
<keyword evidence="4" id="KW-1185">Reference proteome</keyword>
<feature type="compositionally biased region" description="Polar residues" evidence="1">
    <location>
        <begin position="35"/>
        <end position="49"/>
    </location>
</feature>
<keyword evidence="2" id="KW-0812">Transmembrane</keyword>
<protein>
    <submittedName>
        <fullName evidence="3">Uncharacterized protein</fullName>
    </submittedName>
</protein>
<accession>A0ABY0V0I8</accession>
<proteinExistence type="predicted"/>
<organism evidence="3 4">
    <name type="scientific">Maribacter dokdonensis</name>
    <dbReference type="NCBI Taxonomy" id="320912"/>
    <lineage>
        <taxon>Bacteria</taxon>
        <taxon>Pseudomonadati</taxon>
        <taxon>Bacteroidota</taxon>
        <taxon>Flavobacteriia</taxon>
        <taxon>Flavobacteriales</taxon>
        <taxon>Flavobacteriaceae</taxon>
        <taxon>Maribacter</taxon>
    </lineage>
</organism>
<keyword evidence="2" id="KW-1133">Transmembrane helix</keyword>
<feature type="transmembrane region" description="Helical" evidence="2">
    <location>
        <begin position="6"/>
        <end position="22"/>
    </location>
</feature>
<name>A0ABY0V0I8_9FLAO</name>
<gene>
    <name evidence="3" type="ORF">SAMN05192545_3912</name>
</gene>
<reference evidence="3 4" key="1">
    <citation type="submission" date="2016-10" db="EMBL/GenBank/DDBJ databases">
        <authorList>
            <person name="Varghese N."/>
            <person name="Submissions S."/>
        </authorList>
    </citation>
    <scope>NUCLEOTIDE SEQUENCE [LARGE SCALE GENOMIC DNA]</scope>
    <source>
        <strain evidence="3 4">MAR_2009_60</strain>
    </source>
</reference>
<sequence>MSNDLIFSSILFAVIVLAVLYMRNKQKRENDPASGGSSNGTRPGGNETTKPFAYKGRTKGRKTY</sequence>
<dbReference type="Proteomes" id="UP000199574">
    <property type="component" value="Chromosome I"/>
</dbReference>
<evidence type="ECO:0000313" key="3">
    <source>
        <dbReference type="EMBL" id="SDT46869.1"/>
    </source>
</evidence>
<evidence type="ECO:0000256" key="2">
    <source>
        <dbReference type="SAM" id="Phobius"/>
    </source>
</evidence>
<evidence type="ECO:0000256" key="1">
    <source>
        <dbReference type="SAM" id="MobiDB-lite"/>
    </source>
</evidence>
<dbReference type="EMBL" id="LT629754">
    <property type="protein sequence ID" value="SDT46869.1"/>
    <property type="molecule type" value="Genomic_DNA"/>
</dbReference>
<evidence type="ECO:0000313" key="4">
    <source>
        <dbReference type="Proteomes" id="UP000199574"/>
    </source>
</evidence>
<keyword evidence="2" id="KW-0472">Membrane</keyword>